<evidence type="ECO:0000313" key="7">
    <source>
        <dbReference type="EMBL" id="RED53510.1"/>
    </source>
</evidence>
<dbReference type="AlphaFoldDB" id="A0A3D9HVP9"/>
<evidence type="ECO:0000256" key="3">
    <source>
        <dbReference type="ARBA" id="ARBA00022605"/>
    </source>
</evidence>
<dbReference type="SUPFAM" id="SSF53167">
    <property type="entry name" value="Purine and uridine phosphorylases"/>
    <property type="match status" value="1"/>
</dbReference>
<dbReference type="EC" id="3.2.2.9" evidence="2"/>
<dbReference type="PANTHER" id="PTHR46832">
    <property type="entry name" value="5'-METHYLTHIOADENOSINE/S-ADENOSYLHOMOCYSTEINE NUCLEOSIDASE"/>
    <property type="match status" value="1"/>
</dbReference>
<keyword evidence="3" id="KW-0028">Amino-acid biosynthesis</keyword>
<evidence type="ECO:0000256" key="5">
    <source>
        <dbReference type="ARBA" id="ARBA00023167"/>
    </source>
</evidence>
<proteinExistence type="predicted"/>
<dbReference type="Gene3D" id="3.40.50.1580">
    <property type="entry name" value="Nucleoside phosphorylase domain"/>
    <property type="match status" value="1"/>
</dbReference>
<dbReference type="UniPathway" id="UPA00904">
    <property type="reaction ID" value="UER00871"/>
</dbReference>
<dbReference type="InterPro" id="IPR035994">
    <property type="entry name" value="Nucleoside_phosphorylase_sf"/>
</dbReference>
<dbReference type="GO" id="GO:0019509">
    <property type="term" value="P:L-methionine salvage from methylthioadenosine"/>
    <property type="evidence" value="ECO:0007669"/>
    <property type="project" value="UniProtKB-UniPathway"/>
</dbReference>
<dbReference type="InterPro" id="IPR000845">
    <property type="entry name" value="Nucleoside_phosphorylase_d"/>
</dbReference>
<accession>A0A3D9HVP9</accession>
<comment type="pathway">
    <text evidence="1">Amino-acid biosynthesis; L-methionine biosynthesis via salvage pathway; S-methyl-5-thio-alpha-D-ribose 1-phosphate from S-methyl-5'-thioadenosine (hydrolase route): step 1/2.</text>
</comment>
<keyword evidence="5" id="KW-0486">Methionine biosynthesis</keyword>
<keyword evidence="8" id="KW-1185">Reference proteome</keyword>
<dbReference type="GO" id="GO:0008782">
    <property type="term" value="F:adenosylhomocysteine nucleosidase activity"/>
    <property type="evidence" value="ECO:0007669"/>
    <property type="project" value="UniProtKB-EC"/>
</dbReference>
<dbReference type="GO" id="GO:0019284">
    <property type="term" value="P:L-methionine salvage from S-adenosylmethionine"/>
    <property type="evidence" value="ECO:0007669"/>
    <property type="project" value="TreeGrafter"/>
</dbReference>
<dbReference type="PANTHER" id="PTHR46832:SF1">
    <property type="entry name" value="5'-METHYLTHIOADENOSINE_S-ADENOSYLHOMOCYSTEINE NUCLEOSIDASE"/>
    <property type="match status" value="1"/>
</dbReference>
<dbReference type="InterPro" id="IPR010049">
    <property type="entry name" value="MTA_SAH_Nsdase"/>
</dbReference>
<reference evidence="7 8" key="1">
    <citation type="submission" date="2018-07" db="EMBL/GenBank/DDBJ databases">
        <title>Genomic Encyclopedia of Type Strains, Phase III (KMG-III): the genomes of soil and plant-associated and newly described type strains.</title>
        <authorList>
            <person name="Whitman W."/>
        </authorList>
    </citation>
    <scope>NUCLEOTIDE SEQUENCE [LARGE SCALE GENOMIC DNA]</scope>
    <source>
        <strain evidence="7 8">CECT 8488</strain>
    </source>
</reference>
<organism evidence="7 8">
    <name type="scientific">Aestuariispira insulae</name>
    <dbReference type="NCBI Taxonomy" id="1461337"/>
    <lineage>
        <taxon>Bacteria</taxon>
        <taxon>Pseudomonadati</taxon>
        <taxon>Pseudomonadota</taxon>
        <taxon>Alphaproteobacteria</taxon>
        <taxon>Rhodospirillales</taxon>
        <taxon>Kiloniellaceae</taxon>
        <taxon>Aestuariispira</taxon>
    </lineage>
</organism>
<comment type="caution">
    <text evidence="7">The sequence shown here is derived from an EMBL/GenBank/DDBJ whole genome shotgun (WGS) entry which is preliminary data.</text>
</comment>
<sequence>MLAVIGALDEEIEWIHSSMEAVSDYRHAGITVSSGLFRDCPIVLAKCGIGKVNAAICTQMLIDRFEPDRLLFSGVAGGLLPNMRVGDLVIASHLIQYDINLTVFGRRPGELPGEDRMIESDPAMVNLASDAYDQAFTPGPAVPNLMVGTVVSGDKFISDQETLRWLQREFAAVATEMEGAAVGYTCRLNGVPFVVIRGLSDTAGDTARKDFDANLKLVCQNSYKLIDLLIPMLGRDDHV</sequence>
<keyword evidence="4" id="KW-0378">Hydrolase</keyword>
<dbReference type="GO" id="GO:0005829">
    <property type="term" value="C:cytosol"/>
    <property type="evidence" value="ECO:0007669"/>
    <property type="project" value="TreeGrafter"/>
</dbReference>
<dbReference type="NCBIfam" id="TIGR01704">
    <property type="entry name" value="MTA_SAH-Nsdase"/>
    <property type="match status" value="1"/>
</dbReference>
<name>A0A3D9HVP9_9PROT</name>
<dbReference type="GO" id="GO:0009164">
    <property type="term" value="P:nucleoside catabolic process"/>
    <property type="evidence" value="ECO:0007669"/>
    <property type="project" value="InterPro"/>
</dbReference>
<evidence type="ECO:0000313" key="8">
    <source>
        <dbReference type="Proteomes" id="UP000256845"/>
    </source>
</evidence>
<dbReference type="Pfam" id="PF01048">
    <property type="entry name" value="PNP_UDP_1"/>
    <property type="match status" value="1"/>
</dbReference>
<protein>
    <recommendedName>
        <fullName evidence="2">adenosylhomocysteine nucleosidase</fullName>
        <ecNumber evidence="2">3.2.2.9</ecNumber>
    </recommendedName>
</protein>
<dbReference type="Proteomes" id="UP000256845">
    <property type="component" value="Unassembled WGS sequence"/>
</dbReference>
<evidence type="ECO:0000256" key="1">
    <source>
        <dbReference type="ARBA" id="ARBA00004945"/>
    </source>
</evidence>
<gene>
    <name evidence="7" type="ORF">DFP90_101301</name>
</gene>
<dbReference type="CDD" id="cd09008">
    <property type="entry name" value="MTAN"/>
    <property type="match status" value="1"/>
</dbReference>
<evidence type="ECO:0000259" key="6">
    <source>
        <dbReference type="Pfam" id="PF01048"/>
    </source>
</evidence>
<evidence type="ECO:0000256" key="4">
    <source>
        <dbReference type="ARBA" id="ARBA00022801"/>
    </source>
</evidence>
<dbReference type="NCBIfam" id="NF004079">
    <property type="entry name" value="PRK05584.1"/>
    <property type="match status" value="1"/>
</dbReference>
<evidence type="ECO:0000256" key="2">
    <source>
        <dbReference type="ARBA" id="ARBA00011974"/>
    </source>
</evidence>
<feature type="domain" description="Nucleoside phosphorylase" evidence="6">
    <location>
        <begin position="2"/>
        <end position="230"/>
    </location>
</feature>
<dbReference type="GO" id="GO:0008930">
    <property type="term" value="F:methylthioadenosine nucleosidase activity"/>
    <property type="evidence" value="ECO:0007669"/>
    <property type="project" value="InterPro"/>
</dbReference>
<dbReference type="EMBL" id="QRDW01000001">
    <property type="protein sequence ID" value="RED53510.1"/>
    <property type="molecule type" value="Genomic_DNA"/>
</dbReference>